<evidence type="ECO:0000256" key="4">
    <source>
        <dbReference type="ARBA" id="ARBA00005026"/>
    </source>
</evidence>
<dbReference type="Pfam" id="PF00330">
    <property type="entry name" value="Aconitase"/>
    <property type="match status" value="1"/>
</dbReference>
<dbReference type="InterPro" id="IPR000573">
    <property type="entry name" value="AconitaseA/IPMdHydase_ssu_swvl"/>
</dbReference>
<dbReference type="InterPro" id="IPR018136">
    <property type="entry name" value="Aconitase_4Fe-4S_BS"/>
</dbReference>
<comment type="similarity">
    <text evidence="5 11">Belongs to the aconitase/IPM isomerase family.</text>
</comment>
<dbReference type="Proteomes" id="UP000009359">
    <property type="component" value="Unassembled WGS sequence"/>
</dbReference>
<name>A0ABN0IF82_BARBA</name>
<comment type="pathway">
    <text evidence="3">Carbohydrate metabolism; tricarboxylic acid cycle; isocitrate from oxaloacetate: step 2/2.</text>
</comment>
<keyword evidence="8 11" id="KW-0408">Iron</keyword>
<dbReference type="PRINTS" id="PR00415">
    <property type="entry name" value="ACONITASE"/>
</dbReference>
<evidence type="ECO:0000259" key="12">
    <source>
        <dbReference type="Pfam" id="PF00330"/>
    </source>
</evidence>
<keyword evidence="15" id="KW-1185">Reference proteome</keyword>
<dbReference type="PANTHER" id="PTHR11670">
    <property type="entry name" value="ACONITASE/IRON-RESPONSIVE ELEMENT FAMILY MEMBER"/>
    <property type="match status" value="1"/>
</dbReference>
<gene>
    <name evidence="14" type="ORF">BbINS_06062</name>
</gene>
<evidence type="ECO:0000259" key="13">
    <source>
        <dbReference type="Pfam" id="PF00694"/>
    </source>
</evidence>
<dbReference type="InterPro" id="IPR015931">
    <property type="entry name" value="Acnase/IPM_dHydase_lsu_aba_1/3"/>
</dbReference>
<dbReference type="GO" id="GO:0003994">
    <property type="term" value="F:aconitate hydratase activity"/>
    <property type="evidence" value="ECO:0007669"/>
    <property type="project" value="UniProtKB-EC"/>
</dbReference>
<comment type="function">
    <text evidence="11">Catalyzes the isomerization of citrate to isocitrate via cis-aconitate.</text>
</comment>
<dbReference type="Gene3D" id="3.30.499.10">
    <property type="entry name" value="Aconitase, domain 3"/>
    <property type="match status" value="2"/>
</dbReference>
<proteinExistence type="inferred from homology"/>
<evidence type="ECO:0000256" key="5">
    <source>
        <dbReference type="ARBA" id="ARBA00007185"/>
    </source>
</evidence>
<dbReference type="CDD" id="cd01580">
    <property type="entry name" value="AcnA_IRP_Swivel"/>
    <property type="match status" value="1"/>
</dbReference>
<dbReference type="NCBIfam" id="TIGR01341">
    <property type="entry name" value="aconitase_1"/>
    <property type="match status" value="1"/>
</dbReference>
<dbReference type="NCBIfam" id="NF006757">
    <property type="entry name" value="PRK09277.1"/>
    <property type="match status" value="1"/>
</dbReference>
<keyword evidence="7" id="KW-0479">Metal-binding</keyword>
<dbReference type="GeneID" id="4684116"/>
<dbReference type="SUPFAM" id="SSF52016">
    <property type="entry name" value="LeuD/IlvD-like"/>
    <property type="match status" value="1"/>
</dbReference>
<evidence type="ECO:0000256" key="1">
    <source>
        <dbReference type="ARBA" id="ARBA00000118"/>
    </source>
</evidence>
<evidence type="ECO:0000256" key="2">
    <source>
        <dbReference type="ARBA" id="ARBA00001966"/>
    </source>
</evidence>
<evidence type="ECO:0000256" key="3">
    <source>
        <dbReference type="ARBA" id="ARBA00004717"/>
    </source>
</evidence>
<evidence type="ECO:0000256" key="7">
    <source>
        <dbReference type="ARBA" id="ARBA00022723"/>
    </source>
</evidence>
<dbReference type="SUPFAM" id="SSF53732">
    <property type="entry name" value="Aconitase iron-sulfur domain"/>
    <property type="match status" value="1"/>
</dbReference>
<reference evidence="14 15" key="1">
    <citation type="journal article" date="2013" name="Genome Announc.">
        <title>Whole Genome Sequencing and Comparative Analysis of Bartonella bacilliformis Strain INS, the Causative Agent of Carrion's Disease.</title>
        <authorList>
            <person name="Tarazona D."/>
            <person name="Padilla C."/>
            <person name="Caceres O."/>
            <person name="Montenegro J.D."/>
            <person name="Bailon H."/>
            <person name="Ventura G."/>
            <person name="Mendoza G."/>
            <person name="Anaya E."/>
            <person name="Guio H."/>
        </authorList>
    </citation>
    <scope>NUCLEOTIDE SEQUENCE [LARGE SCALE GENOMIC DNA]</scope>
    <source>
        <strain evidence="14 15">INS</strain>
    </source>
</reference>
<keyword evidence="6 11" id="KW-0004">4Fe-4S</keyword>
<dbReference type="Gene3D" id="3.20.19.10">
    <property type="entry name" value="Aconitase, domain 4"/>
    <property type="match status" value="1"/>
</dbReference>
<comment type="caution">
    <text evidence="14">The sequence shown here is derived from an EMBL/GenBank/DDBJ whole genome shotgun (WGS) entry which is preliminary data.</text>
</comment>
<comment type="pathway">
    <text evidence="4">Organic acid metabolism; propanoate degradation.</text>
</comment>
<dbReference type="EC" id="4.2.1.3" evidence="11"/>
<dbReference type="PROSITE" id="PS00450">
    <property type="entry name" value="ACONITASE_1"/>
    <property type="match status" value="1"/>
</dbReference>
<sequence length="895" mass="98530">MSQVDSFNCRRILNFGGKEYIYYSLIEAEKNGLENASRLPFSMKVLLENLLRFEDGRTVKKEDILNIAKWLGDKGRAGAEIAYRPARVLMQDFTGVPAVVDLSAMRDAMVNLGGDANKINPLIPVDLVVDHSIIVDHFGNPKAFSQNVEREYERNGERYRFLKWGQKAFQNFRVVPPRTGICHQVNLEYLAQCVWMKDENDCQTVYPDTCVGTDSHTTMINGLGVLGWGVGGIEAEAAMLGQPVSMLLPEVIGFRLTGKLKEGVTATDLVLMVTQILRKKGVVGKFVEFFGPGLEHMTLADRATIANMAPEYGATCGFFPIDKETVRYLNMTGRDEHRIALVEAYSKAQGMWHDESTADPVFSDTIELDMRSVVSSMAGPKRPEGRIALESVGQGFKMALVEDYKKVSGHNDRYRVENEHYDLGHGDVVIAAITSCTNTSNPSVLIAAGLLARNAVAKGLKSKPWVKTSLAPGSQVVEAYLLSSGLQKGLDALGFNLVGFGCTTCIGNSGPLHPAISKTINDNSLIAAAVLSGNRNFEGRVSPDVQANYLASPPLVVAHALAGTVCKDLTKEPLGEGSDGQPVYLKDIWPTSEEVQEFIEQNVTREIFVEKYADVFKGDENWQKVQVPAGVTYSWDDQSTYVRNPPYFEDMQKVPGALADIKNARILGLFGDKITTDHISPAGSIKLDSPAGKYLTDNGVKVTDFNQYGTRRGNHEVMMRGTFANIRIRNFMLGENGREGGYTIHYPSKQETTIYDAAVSYRQNGVPLVVFAGIEYGNGSSRDWAAKGANLLGVKAVIAQSFERIHRSNLVGMGIVPFVFEEGASWQSFGLKGDEQVTIEGINDLKPRQKTKATITFMDGTVKIMPLLCRIDTEDELDYLHHGGILQYVLRQLVV</sequence>
<dbReference type="InterPro" id="IPR006249">
    <property type="entry name" value="Aconitase/IRP2"/>
</dbReference>
<protein>
    <recommendedName>
        <fullName evidence="11">Aconitate hydratase</fullName>
        <shortName evidence="11">Aconitase</shortName>
        <ecNumber evidence="11">4.2.1.3</ecNumber>
    </recommendedName>
</protein>
<dbReference type="PROSITE" id="PS01244">
    <property type="entry name" value="ACONITASE_2"/>
    <property type="match status" value="1"/>
</dbReference>
<dbReference type="Gene3D" id="6.10.190.10">
    <property type="match status" value="1"/>
</dbReference>
<dbReference type="RefSeq" id="WP_005768038.1">
    <property type="nucleotide sequence ID" value="NZ_AMQK01000019.1"/>
</dbReference>
<evidence type="ECO:0000256" key="10">
    <source>
        <dbReference type="ARBA" id="ARBA00023501"/>
    </source>
</evidence>
<evidence type="ECO:0000256" key="11">
    <source>
        <dbReference type="RuleBase" id="RU361275"/>
    </source>
</evidence>
<evidence type="ECO:0000313" key="15">
    <source>
        <dbReference type="Proteomes" id="UP000009359"/>
    </source>
</evidence>
<dbReference type="InterPro" id="IPR015928">
    <property type="entry name" value="Aconitase/3IPM_dehydase_swvl"/>
</dbReference>
<dbReference type="InterPro" id="IPR001030">
    <property type="entry name" value="Acoase/IPM_deHydtase_lsu_aba"/>
</dbReference>
<organism evidence="14 15">
    <name type="scientific">Bartonella bacilliformis INS</name>
    <dbReference type="NCBI Taxonomy" id="1206782"/>
    <lineage>
        <taxon>Bacteria</taxon>
        <taxon>Pseudomonadati</taxon>
        <taxon>Pseudomonadota</taxon>
        <taxon>Alphaproteobacteria</taxon>
        <taxon>Hyphomicrobiales</taxon>
        <taxon>Bartonellaceae</taxon>
        <taxon>Bartonella</taxon>
    </lineage>
</organism>
<evidence type="ECO:0000256" key="6">
    <source>
        <dbReference type="ARBA" id="ARBA00022485"/>
    </source>
</evidence>
<dbReference type="CDD" id="cd01586">
    <property type="entry name" value="AcnA_IRP"/>
    <property type="match status" value="1"/>
</dbReference>
<dbReference type="Pfam" id="PF00694">
    <property type="entry name" value="Aconitase_C"/>
    <property type="match status" value="1"/>
</dbReference>
<feature type="domain" description="Aconitase A/isopropylmalate dehydratase small subunit swivel" evidence="13">
    <location>
        <begin position="693"/>
        <end position="822"/>
    </location>
</feature>
<comment type="catalytic activity">
    <reaction evidence="10 11">
        <text>citrate = D-threo-isocitrate</text>
        <dbReference type="Rhea" id="RHEA:10336"/>
        <dbReference type="ChEBI" id="CHEBI:15562"/>
        <dbReference type="ChEBI" id="CHEBI:16947"/>
        <dbReference type="EC" id="4.2.1.3"/>
    </reaction>
</comment>
<comment type="catalytic activity">
    <reaction evidence="1">
        <text>(2S,3R)-3-hydroxybutane-1,2,3-tricarboxylate = 2-methyl-cis-aconitate + H2O</text>
        <dbReference type="Rhea" id="RHEA:17941"/>
        <dbReference type="ChEBI" id="CHEBI:15377"/>
        <dbReference type="ChEBI" id="CHEBI:57429"/>
        <dbReference type="ChEBI" id="CHEBI:57872"/>
        <dbReference type="EC" id="4.2.1.99"/>
    </reaction>
</comment>
<accession>A0ABN0IF82</accession>
<dbReference type="InterPro" id="IPR036008">
    <property type="entry name" value="Aconitase_4Fe-4S_dom"/>
</dbReference>
<keyword evidence="9 11" id="KW-0411">Iron-sulfur</keyword>
<keyword evidence="11 14" id="KW-0456">Lyase</keyword>
<dbReference type="NCBIfam" id="NF009520">
    <property type="entry name" value="PRK12881.1"/>
    <property type="match status" value="1"/>
</dbReference>
<comment type="cofactor">
    <cofactor evidence="2">
        <name>[4Fe-4S] cluster</name>
        <dbReference type="ChEBI" id="CHEBI:49883"/>
    </cofactor>
</comment>
<feature type="domain" description="Aconitase/3-isopropylmalate dehydratase large subunit alpha/beta/alpha" evidence="12">
    <location>
        <begin position="76"/>
        <end position="563"/>
    </location>
</feature>
<dbReference type="InterPro" id="IPR044137">
    <property type="entry name" value="AcnA_IRP_Swivel"/>
</dbReference>
<dbReference type="EMBL" id="AMQK01000019">
    <property type="protein sequence ID" value="EKS43164.1"/>
    <property type="molecule type" value="Genomic_DNA"/>
</dbReference>
<evidence type="ECO:0000256" key="8">
    <source>
        <dbReference type="ARBA" id="ARBA00023004"/>
    </source>
</evidence>
<evidence type="ECO:0000313" key="14">
    <source>
        <dbReference type="EMBL" id="EKS43164.1"/>
    </source>
</evidence>
<evidence type="ECO:0000256" key="9">
    <source>
        <dbReference type="ARBA" id="ARBA00023014"/>
    </source>
</evidence>